<feature type="repeat" description="WD" evidence="11">
    <location>
        <begin position="194"/>
        <end position="239"/>
    </location>
</feature>
<keyword evidence="6" id="KW-0963">Cytoplasm</keyword>
<evidence type="ECO:0000256" key="10">
    <source>
        <dbReference type="ARBA" id="ARBA00023242"/>
    </source>
</evidence>
<comment type="similarity">
    <text evidence="4">Belongs to the WD repeat ELP2 family.</text>
</comment>
<protein>
    <recommendedName>
        <fullName evidence="5">Elongator complex protein 2</fullName>
    </recommendedName>
</protein>
<comment type="caution">
    <text evidence="12">The sequence shown here is derived from an EMBL/GenBank/DDBJ whole genome shotgun (WGS) entry which is preliminary data.</text>
</comment>
<proteinExistence type="inferred from homology"/>
<dbReference type="STRING" id="1202772.A0A1V9Y5I2"/>
<evidence type="ECO:0000256" key="6">
    <source>
        <dbReference type="ARBA" id="ARBA00022490"/>
    </source>
</evidence>
<dbReference type="InterPro" id="IPR037289">
    <property type="entry name" value="Elp2"/>
</dbReference>
<dbReference type="SUPFAM" id="SSF50978">
    <property type="entry name" value="WD40 repeat-like"/>
    <property type="match status" value="1"/>
</dbReference>
<dbReference type="PROSITE" id="PS50294">
    <property type="entry name" value="WD_REPEATS_REGION"/>
    <property type="match status" value="5"/>
</dbReference>
<name>A0A1V9Y5I2_ACHHY</name>
<feature type="repeat" description="WD" evidence="11">
    <location>
        <begin position="54"/>
        <end position="87"/>
    </location>
</feature>
<reference evidence="12 13" key="1">
    <citation type="journal article" date="2014" name="Genome Biol. Evol.">
        <title>The secreted proteins of Achlya hypogyna and Thraustotheca clavata identify the ancestral oomycete secretome and reveal gene acquisitions by horizontal gene transfer.</title>
        <authorList>
            <person name="Misner I."/>
            <person name="Blouin N."/>
            <person name="Leonard G."/>
            <person name="Richards T.A."/>
            <person name="Lane C.E."/>
        </authorList>
    </citation>
    <scope>NUCLEOTIDE SEQUENCE [LARGE SCALE GENOMIC DNA]</scope>
    <source>
        <strain evidence="12 13">ATCC 48635</strain>
    </source>
</reference>
<sequence>MALRETFCAVGCNNGSHCMSQAVRDGDAYKVASASATSVSIASFGASPAITHTLHGHSARVSCVTWHHSAKENFIVSGDALGHVLLWARTEAESNWASTVLMTSTASVSALACLTSQTRMLVFVATSNGDITVVDATTRESTTLALGERRIAEALAATVDASGKVVLALGGVDMHVHLYVVNVASLALTSAVSMSGHKGWVRDLAFSPQLDSGELLLASASQDHKIRLWRVATDMTMTFDAMLLGHDDWVTSVSWLPSGQLLSSSMDNRLILWQDEDHVWRPQTRIGDLDGAGLLGATACGADFLALTFGGEIYRWAQRGAHYVPARSVTGHTSSVTDVSWAPSGEYFVSVSLDQTARAFAVGGYEVSRAQVHGYDIQCGTFLTADHFVSGADEKILRVFSVPPGMADLLRGAAYGAGFGVLPELSLTNKRQEVDDSVAFVGEQLAKRSLWPEVQKLYGHGNELLRVASCRSGARLASACKARDEAAATVWLWRKDEASGSLVACQQLQGHASSIVQLAFSADDRWLASVSKDRHVCIYGAQDDGNFKLVHKAKAHKRIIWGCAWLPDQPVLATGSRDETVALWGLVGNVWMQVAPLLSFGAAVTAVAIAAKVNGHYPLVVGLETGELVACHIVPVTTGEFQIQIGTRVKAHASTVTRLAWHPSSLSFLSASADSSLKAFMWE</sequence>
<keyword evidence="10" id="KW-0539">Nucleus</keyword>
<dbReference type="Pfam" id="PF00400">
    <property type="entry name" value="WD40"/>
    <property type="match status" value="7"/>
</dbReference>
<dbReference type="InterPro" id="IPR036322">
    <property type="entry name" value="WD40_repeat_dom_sf"/>
</dbReference>
<keyword evidence="7 11" id="KW-0853">WD repeat</keyword>
<gene>
    <name evidence="12" type="ORF">ACHHYP_16880</name>
</gene>
<comment type="subcellular location">
    <subcellularLocation>
        <location evidence="2">Cytoplasm</location>
    </subcellularLocation>
    <subcellularLocation>
        <location evidence="1">Nucleus</location>
    </subcellularLocation>
</comment>
<dbReference type="InterPro" id="IPR015943">
    <property type="entry name" value="WD40/YVTN_repeat-like_dom_sf"/>
</dbReference>
<feature type="repeat" description="WD" evidence="11">
    <location>
        <begin position="243"/>
        <end position="274"/>
    </location>
</feature>
<evidence type="ECO:0000256" key="3">
    <source>
        <dbReference type="ARBA" id="ARBA00005043"/>
    </source>
</evidence>
<dbReference type="OrthoDB" id="27911at2759"/>
<feature type="repeat" description="WD" evidence="11">
    <location>
        <begin position="649"/>
        <end position="683"/>
    </location>
</feature>
<feature type="repeat" description="WD" evidence="11">
    <location>
        <begin position="329"/>
        <end position="360"/>
    </location>
</feature>
<comment type="pathway">
    <text evidence="3">tRNA modification; 5-methoxycarbonylmethyl-2-thiouridine-tRNA biosynthesis.</text>
</comment>
<evidence type="ECO:0000313" key="12">
    <source>
        <dbReference type="EMBL" id="OQR80985.1"/>
    </source>
</evidence>
<evidence type="ECO:0000313" key="13">
    <source>
        <dbReference type="Proteomes" id="UP000243579"/>
    </source>
</evidence>
<keyword evidence="9" id="KW-0677">Repeat</keyword>
<evidence type="ECO:0000256" key="9">
    <source>
        <dbReference type="ARBA" id="ARBA00022737"/>
    </source>
</evidence>
<dbReference type="InterPro" id="IPR001680">
    <property type="entry name" value="WD40_rpt"/>
</dbReference>
<feature type="repeat" description="WD" evidence="11">
    <location>
        <begin position="553"/>
        <end position="586"/>
    </location>
</feature>
<feature type="repeat" description="WD" evidence="11">
    <location>
        <begin position="508"/>
        <end position="539"/>
    </location>
</feature>
<dbReference type="SUPFAM" id="SSF50998">
    <property type="entry name" value="Quinoprotein alcohol dehydrogenase-like"/>
    <property type="match status" value="1"/>
</dbReference>
<dbReference type="UniPathway" id="UPA00988"/>
<evidence type="ECO:0000256" key="11">
    <source>
        <dbReference type="PROSITE-ProRule" id="PRU00221"/>
    </source>
</evidence>
<evidence type="ECO:0000256" key="2">
    <source>
        <dbReference type="ARBA" id="ARBA00004496"/>
    </source>
</evidence>
<evidence type="ECO:0000256" key="1">
    <source>
        <dbReference type="ARBA" id="ARBA00004123"/>
    </source>
</evidence>
<dbReference type="GO" id="GO:0005737">
    <property type="term" value="C:cytoplasm"/>
    <property type="evidence" value="ECO:0007669"/>
    <property type="project" value="UniProtKB-SubCell"/>
</dbReference>
<evidence type="ECO:0000256" key="8">
    <source>
        <dbReference type="ARBA" id="ARBA00022694"/>
    </source>
</evidence>
<dbReference type="PANTHER" id="PTHR44111:SF1">
    <property type="entry name" value="ELONGATOR COMPLEX PROTEIN 2"/>
    <property type="match status" value="1"/>
</dbReference>
<dbReference type="PANTHER" id="PTHR44111">
    <property type="entry name" value="ELONGATOR COMPLEX PROTEIN 2"/>
    <property type="match status" value="1"/>
</dbReference>
<dbReference type="EMBL" id="JNBR01002848">
    <property type="protein sequence ID" value="OQR80985.1"/>
    <property type="molecule type" value="Genomic_DNA"/>
</dbReference>
<dbReference type="PROSITE" id="PS50082">
    <property type="entry name" value="WD_REPEATS_2"/>
    <property type="match status" value="7"/>
</dbReference>
<evidence type="ECO:0000256" key="5">
    <source>
        <dbReference type="ARBA" id="ARBA00020267"/>
    </source>
</evidence>
<organism evidence="12 13">
    <name type="scientific">Achlya hypogyna</name>
    <name type="common">Oomycete</name>
    <name type="synonym">Protoachlya hypogyna</name>
    <dbReference type="NCBI Taxonomy" id="1202772"/>
    <lineage>
        <taxon>Eukaryota</taxon>
        <taxon>Sar</taxon>
        <taxon>Stramenopiles</taxon>
        <taxon>Oomycota</taxon>
        <taxon>Saprolegniomycetes</taxon>
        <taxon>Saprolegniales</taxon>
        <taxon>Achlyaceae</taxon>
        <taxon>Achlya</taxon>
    </lineage>
</organism>
<dbReference type="GO" id="GO:0033588">
    <property type="term" value="C:elongator holoenzyme complex"/>
    <property type="evidence" value="ECO:0007669"/>
    <property type="project" value="InterPro"/>
</dbReference>
<dbReference type="SMART" id="SM00320">
    <property type="entry name" value="WD40"/>
    <property type="match status" value="10"/>
</dbReference>
<dbReference type="InterPro" id="IPR011047">
    <property type="entry name" value="Quinoprotein_ADH-like_sf"/>
</dbReference>
<evidence type="ECO:0000256" key="4">
    <source>
        <dbReference type="ARBA" id="ARBA00005881"/>
    </source>
</evidence>
<dbReference type="GO" id="GO:0002098">
    <property type="term" value="P:tRNA wobble uridine modification"/>
    <property type="evidence" value="ECO:0007669"/>
    <property type="project" value="InterPro"/>
</dbReference>
<evidence type="ECO:0000256" key="7">
    <source>
        <dbReference type="ARBA" id="ARBA00022574"/>
    </source>
</evidence>
<dbReference type="GO" id="GO:0005634">
    <property type="term" value="C:nucleus"/>
    <property type="evidence" value="ECO:0007669"/>
    <property type="project" value="UniProtKB-SubCell"/>
</dbReference>
<keyword evidence="13" id="KW-1185">Reference proteome</keyword>
<dbReference type="Proteomes" id="UP000243579">
    <property type="component" value="Unassembled WGS sequence"/>
</dbReference>
<dbReference type="Gene3D" id="2.130.10.10">
    <property type="entry name" value="YVTN repeat-like/Quinoprotein amine dehydrogenase"/>
    <property type="match status" value="3"/>
</dbReference>
<dbReference type="AlphaFoldDB" id="A0A1V9Y5I2"/>
<accession>A0A1V9Y5I2</accession>
<keyword evidence="8" id="KW-0819">tRNA processing</keyword>